<name>A0A7K1U249_9BACT</name>
<dbReference type="Proteomes" id="UP000461730">
    <property type="component" value="Unassembled WGS sequence"/>
</dbReference>
<gene>
    <name evidence="1" type="ORF">GO493_08935</name>
</gene>
<dbReference type="AlphaFoldDB" id="A0A7K1U249"/>
<sequence length="51" mass="5625">MDLGIGDISLVTWRFSYAVKGVVFSPNDEGRGLEAAKELLEFREVCPVIPV</sequence>
<dbReference type="EMBL" id="WRXN01000003">
    <property type="protein sequence ID" value="MVT08380.1"/>
    <property type="molecule type" value="Genomic_DNA"/>
</dbReference>
<dbReference type="RefSeq" id="WP_157305803.1">
    <property type="nucleotide sequence ID" value="NZ_WRXN01000003.1"/>
</dbReference>
<keyword evidence="2" id="KW-1185">Reference proteome</keyword>
<evidence type="ECO:0000313" key="1">
    <source>
        <dbReference type="EMBL" id="MVT08380.1"/>
    </source>
</evidence>
<reference evidence="1 2" key="1">
    <citation type="submission" date="2019-12" db="EMBL/GenBank/DDBJ databases">
        <title>Chitinophaga sp. strain ysch24 (GDMCC 1.1355), whole genome shotgun sequence.</title>
        <authorList>
            <person name="Zhang X."/>
        </authorList>
    </citation>
    <scope>NUCLEOTIDE SEQUENCE [LARGE SCALE GENOMIC DNA]</scope>
    <source>
        <strain evidence="2">ysch24</strain>
    </source>
</reference>
<protein>
    <submittedName>
        <fullName evidence="1">Uncharacterized protein</fullName>
    </submittedName>
</protein>
<comment type="caution">
    <text evidence="1">The sequence shown here is derived from an EMBL/GenBank/DDBJ whole genome shotgun (WGS) entry which is preliminary data.</text>
</comment>
<organism evidence="1 2">
    <name type="scientific">Chitinophaga tropicalis</name>
    <dbReference type="NCBI Taxonomy" id="2683588"/>
    <lineage>
        <taxon>Bacteria</taxon>
        <taxon>Pseudomonadati</taxon>
        <taxon>Bacteroidota</taxon>
        <taxon>Chitinophagia</taxon>
        <taxon>Chitinophagales</taxon>
        <taxon>Chitinophagaceae</taxon>
        <taxon>Chitinophaga</taxon>
    </lineage>
</organism>
<accession>A0A7K1U249</accession>
<evidence type="ECO:0000313" key="2">
    <source>
        <dbReference type="Proteomes" id="UP000461730"/>
    </source>
</evidence>
<proteinExistence type="predicted"/>